<evidence type="ECO:0000256" key="1">
    <source>
        <dbReference type="ARBA" id="ARBA00022737"/>
    </source>
</evidence>
<dbReference type="GeneID" id="68119236"/>
<evidence type="ECO:0000256" key="2">
    <source>
        <dbReference type="SAM" id="MobiDB-lite"/>
    </source>
</evidence>
<name>A0A6A5C8T1_NAEFO</name>
<organism evidence="3 4">
    <name type="scientific">Naegleria fowleri</name>
    <name type="common">Brain eating amoeba</name>
    <dbReference type="NCBI Taxonomy" id="5763"/>
    <lineage>
        <taxon>Eukaryota</taxon>
        <taxon>Discoba</taxon>
        <taxon>Heterolobosea</taxon>
        <taxon>Tetramitia</taxon>
        <taxon>Eutetramitia</taxon>
        <taxon>Vahlkampfiidae</taxon>
        <taxon>Naegleria</taxon>
    </lineage>
</organism>
<dbReference type="InterPro" id="IPR011990">
    <property type="entry name" value="TPR-like_helical_dom_sf"/>
</dbReference>
<dbReference type="RefSeq" id="XP_044566873.1">
    <property type="nucleotide sequence ID" value="XM_044702496.1"/>
</dbReference>
<comment type="caution">
    <text evidence="3">The sequence shown here is derived from an EMBL/GenBank/DDBJ whole genome shotgun (WGS) entry which is preliminary data.</text>
</comment>
<keyword evidence="1" id="KW-0677">Repeat</keyword>
<dbReference type="VEuPathDB" id="AmoebaDB:NfTy_023400"/>
<feature type="compositionally biased region" description="Basic and acidic residues" evidence="2">
    <location>
        <begin position="267"/>
        <end position="280"/>
    </location>
</feature>
<evidence type="ECO:0000313" key="3">
    <source>
        <dbReference type="EMBL" id="KAF0982160.1"/>
    </source>
</evidence>
<proteinExistence type="predicted"/>
<dbReference type="InterPro" id="IPR002885">
    <property type="entry name" value="PPR_rpt"/>
</dbReference>
<dbReference type="VEuPathDB" id="AmoebaDB:FDP41_012021"/>
<keyword evidence="4" id="KW-1185">Reference proteome</keyword>
<dbReference type="SUPFAM" id="SSF81901">
    <property type="entry name" value="HCP-like"/>
    <property type="match status" value="1"/>
</dbReference>
<dbReference type="AlphaFoldDB" id="A0A6A5C8T1"/>
<dbReference type="PANTHER" id="PTHR47447">
    <property type="entry name" value="OS03G0856100 PROTEIN"/>
    <property type="match status" value="1"/>
</dbReference>
<evidence type="ECO:0008006" key="5">
    <source>
        <dbReference type="Google" id="ProtNLM"/>
    </source>
</evidence>
<reference evidence="3 4" key="1">
    <citation type="journal article" date="2019" name="Sci. Rep.">
        <title>Nanopore sequencing improves the draft genome of the human pathogenic amoeba Naegleria fowleri.</title>
        <authorList>
            <person name="Liechti N."/>
            <person name="Schurch N."/>
            <person name="Bruggmann R."/>
            <person name="Wittwer M."/>
        </authorList>
    </citation>
    <scope>NUCLEOTIDE SEQUENCE [LARGE SCALE GENOMIC DNA]</scope>
    <source>
        <strain evidence="3 4">ATCC 30894</strain>
    </source>
</reference>
<evidence type="ECO:0000313" key="4">
    <source>
        <dbReference type="Proteomes" id="UP000444721"/>
    </source>
</evidence>
<dbReference type="Gene3D" id="1.25.40.10">
    <property type="entry name" value="Tetratricopeptide repeat domain"/>
    <property type="match status" value="1"/>
</dbReference>
<protein>
    <recommendedName>
        <fullName evidence="5">Pentacotripeptide-repeat region of PRORP domain-containing protein</fullName>
    </recommendedName>
</protein>
<accession>A0A6A5C8T1</accession>
<dbReference type="PANTHER" id="PTHR47447:SF21">
    <property type="entry name" value="PENTACOTRIPEPTIDE-REPEAT REGION OF PRORP DOMAIN-CONTAINING PROTEIN"/>
    <property type="match status" value="1"/>
</dbReference>
<dbReference type="OrthoDB" id="1100217at2759"/>
<dbReference type="EMBL" id="VFQX01000012">
    <property type="protein sequence ID" value="KAF0982160.1"/>
    <property type="molecule type" value="Genomic_DNA"/>
</dbReference>
<dbReference type="Proteomes" id="UP000444721">
    <property type="component" value="Unassembled WGS sequence"/>
</dbReference>
<dbReference type="Pfam" id="PF01535">
    <property type="entry name" value="PPR"/>
    <property type="match status" value="1"/>
</dbReference>
<dbReference type="VEuPathDB" id="AmoebaDB:NF0080070"/>
<feature type="region of interest" description="Disordered" evidence="2">
    <location>
        <begin position="262"/>
        <end position="284"/>
    </location>
</feature>
<gene>
    <name evidence="3" type="ORF">FDP41_012021</name>
</gene>
<sequence length="314" mass="36866">MGLRPSLHIQNIMINFYRKQKNYAKCLEIFKYGRSLGKPDLSLTHSMMIVYGEMQRIDKVEKLFAKIENKTTDFTFKIMTNTYCAAGLVAQAEEFFSRVAHRDDKLLISMMKMYSQLGMLEKLQEMFSLVQKKTADCVSVYIDGLARFGNYSKVEEWVKQIPKDLRDSGWIWSCRLQSAMKSIDEFKDHDEYLEVVKRIYQERPENLTPQKQSYGSNLLNRAICAHLARRSMKLKQEYSLKPINESVEDVFKEFAEEQVKKANQGSEEGKFQTRTPKKEQLALNKNSIYRPDYVSPYEAFLRKHQEGKKEEFSE</sequence>